<keyword evidence="1" id="KW-1133">Transmembrane helix</keyword>
<evidence type="ECO:0008006" key="4">
    <source>
        <dbReference type="Google" id="ProtNLM"/>
    </source>
</evidence>
<evidence type="ECO:0000256" key="1">
    <source>
        <dbReference type="SAM" id="Phobius"/>
    </source>
</evidence>
<dbReference type="RefSeq" id="WP_229254597.1">
    <property type="nucleotide sequence ID" value="NZ_CAJRAU010000002.1"/>
</dbReference>
<sequence>MLQSYLKIAFRSLLKNRLFSIINVAGLGLGIAAFILIFEYVAFEKSVNTFHKNLPTLYRMLDSRPTGDVFVQMAPAIAPLVKKEFSDIKAFCRVAEGSANGIITIESQDKKKSVQLYQ</sequence>
<reference evidence="2 3" key="1">
    <citation type="submission" date="2021-04" db="EMBL/GenBank/DDBJ databases">
        <authorList>
            <person name="Rodrigo-Torres L."/>
            <person name="Arahal R. D."/>
            <person name="Lucena T."/>
        </authorList>
    </citation>
    <scope>NUCLEOTIDE SEQUENCE [LARGE SCALE GENOMIC DNA]</scope>
    <source>
        <strain evidence="2 3">CECT 9623</strain>
    </source>
</reference>
<protein>
    <recommendedName>
        <fullName evidence="4">MacB-like periplasmic core domain-containing protein</fullName>
    </recommendedName>
</protein>
<evidence type="ECO:0000313" key="3">
    <source>
        <dbReference type="Proteomes" id="UP000679725"/>
    </source>
</evidence>
<keyword evidence="3" id="KW-1185">Reference proteome</keyword>
<evidence type="ECO:0000313" key="2">
    <source>
        <dbReference type="EMBL" id="CAG5069017.1"/>
    </source>
</evidence>
<keyword evidence="1" id="KW-0812">Transmembrane</keyword>
<dbReference type="EMBL" id="CAJRAU010000002">
    <property type="protein sequence ID" value="CAG5069017.1"/>
    <property type="molecule type" value="Genomic_DNA"/>
</dbReference>
<accession>A0ABM8UNJ4</accession>
<comment type="caution">
    <text evidence="2">The sequence shown here is derived from an EMBL/GenBank/DDBJ whole genome shotgun (WGS) entry which is preliminary data.</text>
</comment>
<proteinExistence type="predicted"/>
<gene>
    <name evidence="2" type="ORF">DYBT9623_01751</name>
</gene>
<organism evidence="2 3">
    <name type="scientific">Dyadobacter linearis</name>
    <dbReference type="NCBI Taxonomy" id="2823330"/>
    <lineage>
        <taxon>Bacteria</taxon>
        <taxon>Pseudomonadati</taxon>
        <taxon>Bacteroidota</taxon>
        <taxon>Cytophagia</taxon>
        <taxon>Cytophagales</taxon>
        <taxon>Spirosomataceae</taxon>
        <taxon>Dyadobacter</taxon>
    </lineage>
</organism>
<name>A0ABM8UNJ4_9BACT</name>
<keyword evidence="1" id="KW-0472">Membrane</keyword>
<dbReference type="Proteomes" id="UP000679725">
    <property type="component" value="Unassembled WGS sequence"/>
</dbReference>
<feature type="transmembrane region" description="Helical" evidence="1">
    <location>
        <begin position="21"/>
        <end position="43"/>
    </location>
</feature>